<dbReference type="PANTHER" id="PTHR23282">
    <property type="entry name" value="APICAL ENDOSOMAL GLYCOPROTEIN PRECURSOR"/>
    <property type="match status" value="1"/>
</dbReference>
<organism evidence="2 3">
    <name type="scientific">Amblyomma americanum</name>
    <name type="common">Lone star tick</name>
    <dbReference type="NCBI Taxonomy" id="6943"/>
    <lineage>
        <taxon>Eukaryota</taxon>
        <taxon>Metazoa</taxon>
        <taxon>Ecdysozoa</taxon>
        <taxon>Arthropoda</taxon>
        <taxon>Chelicerata</taxon>
        <taxon>Arachnida</taxon>
        <taxon>Acari</taxon>
        <taxon>Parasitiformes</taxon>
        <taxon>Ixodida</taxon>
        <taxon>Ixodoidea</taxon>
        <taxon>Ixodidae</taxon>
        <taxon>Amblyomminae</taxon>
        <taxon>Amblyomma</taxon>
    </lineage>
</organism>
<name>A0AAQ4DMR7_AMBAM</name>
<evidence type="ECO:0000259" key="1">
    <source>
        <dbReference type="PROSITE" id="PS50060"/>
    </source>
</evidence>
<dbReference type="EMBL" id="JARKHS020029028">
    <property type="protein sequence ID" value="KAK8763757.1"/>
    <property type="molecule type" value="Genomic_DNA"/>
</dbReference>
<proteinExistence type="predicted"/>
<comment type="caution">
    <text evidence="2">The sequence shown here is derived from an EMBL/GenBank/DDBJ whole genome shotgun (WGS) entry which is preliminary data.</text>
</comment>
<dbReference type="PANTHER" id="PTHR23282:SF101">
    <property type="entry name" value="MAM DOMAIN-CONTAINING PROTEIN"/>
    <property type="match status" value="1"/>
</dbReference>
<dbReference type="InterPro" id="IPR051560">
    <property type="entry name" value="MAM_domain-containing"/>
</dbReference>
<reference evidence="2 3" key="1">
    <citation type="journal article" date="2023" name="Arcadia Sci">
        <title>De novo assembly of a long-read Amblyomma americanum tick genome.</title>
        <authorList>
            <person name="Chou S."/>
            <person name="Poskanzer K.E."/>
            <person name="Rollins M."/>
            <person name="Thuy-Boun P.S."/>
        </authorList>
    </citation>
    <scope>NUCLEOTIDE SEQUENCE [LARGE SCALE GENOMIC DNA]</scope>
    <source>
        <strain evidence="2">F_SG_1</strain>
        <tissue evidence="2">Salivary glands</tissue>
    </source>
</reference>
<feature type="domain" description="MAM" evidence="1">
    <location>
        <begin position="152"/>
        <end position="321"/>
    </location>
</feature>
<dbReference type="InterPro" id="IPR013320">
    <property type="entry name" value="ConA-like_dom_sf"/>
</dbReference>
<keyword evidence="3" id="KW-1185">Reference proteome</keyword>
<dbReference type="SMART" id="SM00137">
    <property type="entry name" value="MAM"/>
    <property type="match status" value="1"/>
</dbReference>
<sequence>MTCTFESGDCGWQLNNWVVTTGTKLKEPATDHNAQAPAGAFALMTSRKGRMLSPPDWYNASRHKCLRFWYYITGKRSMLSVFEVVGERVEGSAWYETTDNIEVHSWRLLTFQLKSSHPGAAVMITGSATDDPDSVVAVDDIHLSQKDCLRRGSCSFEEDMCGWASVPARCLHGRVCLPSFAQWYRHRGSTSSRFSQLEADHTLGSSDGYYLLLDGGDQSKQRGGGLWSEILKLGPIICFKMYYYVTNGNAVLHVLLLDAEELLKFGTATVNTTVTNSWTLFTLEHEDIPSHFAIIISASFGHVQSDIAIDDIEISPGVCRKMVDVSPTALPSSTPLPALGVYWRLQSTAFPTTKCECRTLRVENS</sequence>
<dbReference type="Pfam" id="PF00629">
    <property type="entry name" value="MAM"/>
    <property type="match status" value="2"/>
</dbReference>
<dbReference type="SUPFAM" id="SSF49899">
    <property type="entry name" value="Concanavalin A-like lectins/glucanases"/>
    <property type="match status" value="2"/>
</dbReference>
<accession>A0AAQ4DMR7</accession>
<dbReference type="Gene3D" id="2.60.120.200">
    <property type="match status" value="2"/>
</dbReference>
<dbReference type="GO" id="GO:0016020">
    <property type="term" value="C:membrane"/>
    <property type="evidence" value="ECO:0007669"/>
    <property type="project" value="InterPro"/>
</dbReference>
<dbReference type="AlphaFoldDB" id="A0AAQ4DMR7"/>
<evidence type="ECO:0000313" key="2">
    <source>
        <dbReference type="EMBL" id="KAK8763757.1"/>
    </source>
</evidence>
<gene>
    <name evidence="2" type="ORF">V5799_033633</name>
</gene>
<dbReference type="PROSITE" id="PS50060">
    <property type="entry name" value="MAM_2"/>
    <property type="match status" value="2"/>
</dbReference>
<feature type="domain" description="MAM" evidence="1">
    <location>
        <begin position="1"/>
        <end position="150"/>
    </location>
</feature>
<dbReference type="Proteomes" id="UP001321473">
    <property type="component" value="Unassembled WGS sequence"/>
</dbReference>
<protein>
    <recommendedName>
        <fullName evidence="1">MAM domain-containing protein</fullName>
    </recommendedName>
</protein>
<dbReference type="InterPro" id="IPR000998">
    <property type="entry name" value="MAM_dom"/>
</dbReference>
<evidence type="ECO:0000313" key="3">
    <source>
        <dbReference type="Proteomes" id="UP001321473"/>
    </source>
</evidence>